<dbReference type="InterPro" id="IPR036259">
    <property type="entry name" value="MFS_trans_sf"/>
</dbReference>
<evidence type="ECO:0000259" key="7">
    <source>
        <dbReference type="PROSITE" id="PS50850"/>
    </source>
</evidence>
<dbReference type="Proteomes" id="UP001297580">
    <property type="component" value="Chromosome"/>
</dbReference>
<feature type="transmembrane region" description="Helical" evidence="6">
    <location>
        <begin position="132"/>
        <end position="151"/>
    </location>
</feature>
<keyword evidence="3 6" id="KW-0812">Transmembrane</keyword>
<feature type="transmembrane region" description="Helical" evidence="6">
    <location>
        <begin position="72"/>
        <end position="90"/>
    </location>
</feature>
<dbReference type="InterPro" id="IPR011701">
    <property type="entry name" value="MFS"/>
</dbReference>
<comment type="subcellular location">
    <subcellularLocation>
        <location evidence="1">Cell membrane</location>
        <topology evidence="1">Multi-pass membrane protein</topology>
    </subcellularLocation>
</comment>
<evidence type="ECO:0000256" key="4">
    <source>
        <dbReference type="ARBA" id="ARBA00022989"/>
    </source>
</evidence>
<dbReference type="SUPFAM" id="SSF103473">
    <property type="entry name" value="MFS general substrate transporter"/>
    <property type="match status" value="1"/>
</dbReference>
<dbReference type="PROSITE" id="PS50850">
    <property type="entry name" value="MFS"/>
    <property type="match status" value="1"/>
</dbReference>
<dbReference type="PANTHER" id="PTHR23521">
    <property type="entry name" value="TRANSPORTER MFS SUPERFAMILY"/>
    <property type="match status" value="1"/>
</dbReference>
<feature type="transmembrane region" description="Helical" evidence="6">
    <location>
        <begin position="335"/>
        <end position="356"/>
    </location>
</feature>
<feature type="transmembrane region" description="Helical" evidence="6">
    <location>
        <begin position="96"/>
        <end position="120"/>
    </location>
</feature>
<dbReference type="InterPro" id="IPR020846">
    <property type="entry name" value="MFS_dom"/>
</dbReference>
<dbReference type="Gene3D" id="1.20.1250.20">
    <property type="entry name" value="MFS general substrate transporter like domains"/>
    <property type="match status" value="2"/>
</dbReference>
<feature type="transmembrane region" description="Helical" evidence="6">
    <location>
        <begin position="267"/>
        <end position="285"/>
    </location>
</feature>
<dbReference type="Pfam" id="PF07690">
    <property type="entry name" value="MFS_1"/>
    <property type="match status" value="1"/>
</dbReference>
<gene>
    <name evidence="8" type="ORF">HSX42_19000</name>
</gene>
<evidence type="ECO:0000313" key="9">
    <source>
        <dbReference type="Proteomes" id="UP001297580"/>
    </source>
</evidence>
<keyword evidence="4 6" id="KW-1133">Transmembrane helix</keyword>
<keyword evidence="9" id="KW-1185">Reference proteome</keyword>
<evidence type="ECO:0000256" key="1">
    <source>
        <dbReference type="ARBA" id="ARBA00004651"/>
    </source>
</evidence>
<feature type="transmembrane region" description="Helical" evidence="6">
    <location>
        <begin position="39"/>
        <end position="60"/>
    </location>
</feature>
<keyword evidence="5 6" id="KW-0472">Membrane</keyword>
<feature type="domain" description="Major facilitator superfamily (MFS) profile" evidence="7">
    <location>
        <begin position="202"/>
        <end position="357"/>
    </location>
</feature>
<dbReference type="RefSeq" id="WP_087960353.1">
    <property type="nucleotide sequence ID" value="NZ_CP020030.1"/>
</dbReference>
<proteinExistence type="predicted"/>
<evidence type="ECO:0000313" key="8">
    <source>
        <dbReference type="EMBL" id="WMV76251.1"/>
    </source>
</evidence>
<feature type="transmembrane region" description="Helical" evidence="6">
    <location>
        <begin position="235"/>
        <end position="255"/>
    </location>
</feature>
<keyword evidence="2" id="KW-0813">Transport</keyword>
<accession>A0ABY9QDB8</accession>
<dbReference type="EMBL" id="CP133461">
    <property type="protein sequence ID" value="WMV76251.1"/>
    <property type="molecule type" value="Genomic_DNA"/>
</dbReference>
<evidence type="ECO:0000256" key="5">
    <source>
        <dbReference type="ARBA" id="ARBA00023136"/>
    </source>
</evidence>
<evidence type="ECO:0000256" key="3">
    <source>
        <dbReference type="ARBA" id="ARBA00022692"/>
    </source>
</evidence>
<evidence type="ECO:0000256" key="6">
    <source>
        <dbReference type="SAM" id="Phobius"/>
    </source>
</evidence>
<feature type="transmembrane region" description="Helical" evidence="6">
    <location>
        <begin position="157"/>
        <end position="177"/>
    </location>
</feature>
<reference evidence="8 9" key="1">
    <citation type="submission" date="2023-08" db="EMBL/GenBank/DDBJ databases">
        <title>Complete genome sequence of Geobacillus thermodenitrificans K1041, a genetically tractable strain representative of the genus Geobacillus.</title>
        <authorList>
            <person name="Kani S."/>
            <person name="Suzuki H."/>
        </authorList>
    </citation>
    <scope>NUCLEOTIDE SEQUENCE [LARGE SCALE GENOMIC DNA]</scope>
    <source>
        <strain evidence="8 9">K1041</strain>
    </source>
</reference>
<feature type="transmembrane region" description="Helical" evidence="6">
    <location>
        <begin position="198"/>
        <end position="215"/>
    </location>
</feature>
<feature type="transmembrane region" description="Helical" evidence="6">
    <location>
        <begin position="291"/>
        <end position="315"/>
    </location>
</feature>
<dbReference type="PANTHER" id="PTHR23521:SF2">
    <property type="entry name" value="TRANSPORTER MFS SUPERFAMILY"/>
    <property type="match status" value="1"/>
</dbReference>
<protein>
    <submittedName>
        <fullName evidence="8">MFS transporter</fullName>
    </submittedName>
</protein>
<name>A0ABY9QDB8_GEOTD</name>
<organism evidence="8 9">
    <name type="scientific">Geobacillus thermodenitrificans</name>
    <dbReference type="NCBI Taxonomy" id="33940"/>
    <lineage>
        <taxon>Bacteria</taxon>
        <taxon>Bacillati</taxon>
        <taxon>Bacillota</taxon>
        <taxon>Bacilli</taxon>
        <taxon>Bacillales</taxon>
        <taxon>Anoxybacillaceae</taxon>
        <taxon>Geobacillus</taxon>
    </lineage>
</organism>
<sequence>MKDNKFIFISIVFSVATTTMSQGLIIPLLASLESKHTNILLNSLSTSIIYLGLFISMFFMEQVVKHLGLKNTVCVGLGIGMTSILLFLMYQGFYIWLLFRFLFGLALGAVHYGTQTWIGLITSSEKRGKQMAIYGFLAGVGFAIGPLWINTFKIAEWIPFAIAASGFLISLLAMIPLQNYRPLNPSVGRKRSFKISKMVYFIASPALFMVFVFGFMESSLNGGLPIFAHHEQINISILSLALSAFVVGSLVLQIPLGHISDIWGRRIVLLFCAIVGCGLYGVLPYTTSSSFLFILMFFLTGGTVGSLFSLSLAYLNDLLRPLWLPLGNRLAVMTFGLSMALGPFISALAMRLFTYIS</sequence>
<evidence type="ECO:0000256" key="2">
    <source>
        <dbReference type="ARBA" id="ARBA00022448"/>
    </source>
</evidence>